<dbReference type="OrthoDB" id="2236551at2"/>
<dbReference type="Proteomes" id="UP000214880">
    <property type="component" value="Unassembled WGS sequence"/>
</dbReference>
<keyword evidence="4" id="KW-1185">Reference proteome</keyword>
<reference evidence="3 4" key="1">
    <citation type="submission" date="2016-10" db="EMBL/GenBank/DDBJ databases">
        <authorList>
            <person name="de Groot N.N."/>
        </authorList>
    </citation>
    <scope>NUCLEOTIDE SEQUENCE [LARGE SCALE GENOMIC DNA]</scope>
    <source>
        <strain evidence="3 4">DSM 1736</strain>
    </source>
</reference>
<gene>
    <name evidence="3" type="ORF">SAMN04488502_101146</name>
</gene>
<evidence type="ECO:0000259" key="2">
    <source>
        <dbReference type="Pfam" id="PF03413"/>
    </source>
</evidence>
<evidence type="ECO:0000256" key="1">
    <source>
        <dbReference type="SAM" id="SignalP"/>
    </source>
</evidence>
<protein>
    <submittedName>
        <fullName evidence="3">Uncharacterized membrane protein YkoI</fullName>
    </submittedName>
</protein>
<feature type="signal peptide" evidence="1">
    <location>
        <begin position="1"/>
        <end position="25"/>
    </location>
</feature>
<evidence type="ECO:0000313" key="4">
    <source>
        <dbReference type="Proteomes" id="UP000214880"/>
    </source>
</evidence>
<dbReference type="Pfam" id="PF03413">
    <property type="entry name" value="PepSY"/>
    <property type="match status" value="1"/>
</dbReference>
<keyword evidence="1" id="KW-0732">Signal</keyword>
<dbReference type="Gene3D" id="3.10.450.40">
    <property type="match status" value="1"/>
</dbReference>
<evidence type="ECO:0000313" key="3">
    <source>
        <dbReference type="EMBL" id="SDL53746.1"/>
    </source>
</evidence>
<name>A0A1G9KVW9_9FIRM</name>
<dbReference type="AlphaFoldDB" id="A0A1G9KVW9"/>
<feature type="chain" id="PRO_5011793195" evidence="1">
    <location>
        <begin position="26"/>
        <end position="159"/>
    </location>
</feature>
<feature type="domain" description="PepSY" evidence="2">
    <location>
        <begin position="98"/>
        <end position="156"/>
    </location>
</feature>
<accession>A0A1G9KVW9</accession>
<organism evidence="3 4">
    <name type="scientific">Dendrosporobacter quercicolus</name>
    <dbReference type="NCBI Taxonomy" id="146817"/>
    <lineage>
        <taxon>Bacteria</taxon>
        <taxon>Bacillati</taxon>
        <taxon>Bacillota</taxon>
        <taxon>Negativicutes</taxon>
        <taxon>Selenomonadales</taxon>
        <taxon>Sporomusaceae</taxon>
        <taxon>Dendrosporobacter</taxon>
    </lineage>
</organism>
<dbReference type="RefSeq" id="WP_092067301.1">
    <property type="nucleotide sequence ID" value="NZ_FNHB01000001.1"/>
</dbReference>
<sequence length="159" mass="17784">MDRKKLLGAVVASVTAFTISATAFAALNETSARELAAKWVPEQASHVSTKSDQLEYEVVFFNKATAVKYEIEINKLTEKVTEVKTKLQSNRGSQIITLSEDEVKNIVLSEFPDAAIQKIKLETDDGYQHYEVKFTAGNVRGEMDINPESGDIIERELHY</sequence>
<dbReference type="InterPro" id="IPR025711">
    <property type="entry name" value="PepSY"/>
</dbReference>
<dbReference type="EMBL" id="FNHB01000001">
    <property type="protein sequence ID" value="SDL53746.1"/>
    <property type="molecule type" value="Genomic_DNA"/>
</dbReference>
<dbReference type="STRING" id="146817.SAMN04488502_101146"/>
<proteinExistence type="predicted"/>